<dbReference type="KEGG" id="pno:SNOG_07118"/>
<keyword evidence="3" id="KW-0560">Oxidoreductase</keyword>
<organism evidence="4 5">
    <name type="scientific">Phaeosphaeria nodorum (strain SN15 / ATCC MYA-4574 / FGSC 10173)</name>
    <name type="common">Glume blotch fungus</name>
    <name type="synonym">Parastagonospora nodorum</name>
    <dbReference type="NCBI Taxonomy" id="321614"/>
    <lineage>
        <taxon>Eukaryota</taxon>
        <taxon>Fungi</taxon>
        <taxon>Dikarya</taxon>
        <taxon>Ascomycota</taxon>
        <taxon>Pezizomycotina</taxon>
        <taxon>Dothideomycetes</taxon>
        <taxon>Pleosporomycetidae</taxon>
        <taxon>Pleosporales</taxon>
        <taxon>Pleosporineae</taxon>
        <taxon>Phaeosphaeriaceae</taxon>
        <taxon>Parastagonospora</taxon>
    </lineage>
</organism>
<dbReference type="EMBL" id="CP069032">
    <property type="protein sequence ID" value="QRD00236.1"/>
    <property type="molecule type" value="Genomic_DNA"/>
</dbReference>
<evidence type="ECO:0000313" key="4">
    <source>
        <dbReference type="EMBL" id="QRD00236.1"/>
    </source>
</evidence>
<evidence type="ECO:0000256" key="2">
    <source>
        <dbReference type="ARBA" id="ARBA00022857"/>
    </source>
</evidence>
<name>A0A7U2FC34_PHANO</name>
<proteinExistence type="inferred from homology"/>
<dbReference type="PANTHER" id="PTHR24320:SF282">
    <property type="entry name" value="WW DOMAIN-CONTAINING OXIDOREDUCTASE"/>
    <property type="match status" value="1"/>
</dbReference>
<dbReference type="VEuPathDB" id="FungiDB:JI435_071180"/>
<dbReference type="AlphaFoldDB" id="A0A7U2FC34"/>
<dbReference type="InterPro" id="IPR036291">
    <property type="entry name" value="NAD(P)-bd_dom_sf"/>
</dbReference>
<dbReference type="GO" id="GO:0016491">
    <property type="term" value="F:oxidoreductase activity"/>
    <property type="evidence" value="ECO:0007669"/>
    <property type="project" value="UniProtKB-KW"/>
</dbReference>
<accession>A0A7U2FC34</accession>
<evidence type="ECO:0000313" key="5">
    <source>
        <dbReference type="Proteomes" id="UP000663193"/>
    </source>
</evidence>
<dbReference type="PANTHER" id="PTHR24320">
    <property type="entry name" value="RETINOL DEHYDROGENASE"/>
    <property type="match status" value="1"/>
</dbReference>
<gene>
    <name evidence="4" type="ORF">JI435_071180</name>
</gene>
<keyword evidence="5" id="KW-1185">Reference proteome</keyword>
<keyword evidence="2" id="KW-0521">NADP</keyword>
<dbReference type="SUPFAM" id="SSF51735">
    <property type="entry name" value="NAD(P)-binding Rossmann-fold domains"/>
    <property type="match status" value="1"/>
</dbReference>
<sequence length="271" mass="30613">MACNSIDLMVSESDLPVRRDLLKPLEFDPTNLKAMKRIADELVMMERLDILINITDSGLESEDTEIRGISSHMLINHLGPMIFTTTLLPLLKKTTLTFDENVGCPDVRIVNVNSTAHVDAPASCRFSSLYDLNQIFPHDDNGEAYSRYAHSKFANALFSIELQRRLNAQRVPIIVTFPHPGAICTVDCNRFLAIGEDKLKDRTLNRVEGALTPLFCAVHPRVREQEWNWKGKYVLPFGGIKDGNIRLNNQKLWTECWNGSMSVIEDALKAD</sequence>
<dbReference type="Gene3D" id="3.40.50.720">
    <property type="entry name" value="NAD(P)-binding Rossmann-like Domain"/>
    <property type="match status" value="1"/>
</dbReference>
<reference evidence="5" key="1">
    <citation type="journal article" date="2021" name="BMC Genomics">
        <title>Chromosome-level genome assembly and manually-curated proteome of model necrotroph Parastagonospora nodorum Sn15 reveals a genome-wide trove of candidate effector homologs, and redundancy of virulence-related functions within an accessory chromosome.</title>
        <authorList>
            <person name="Bertazzoni S."/>
            <person name="Jones D.A.B."/>
            <person name="Phan H.T."/>
            <person name="Tan K.-C."/>
            <person name="Hane J.K."/>
        </authorList>
    </citation>
    <scope>NUCLEOTIDE SEQUENCE [LARGE SCALE GENOMIC DNA]</scope>
    <source>
        <strain evidence="5">SN15 / ATCC MYA-4574 / FGSC 10173)</strain>
    </source>
</reference>
<evidence type="ECO:0000256" key="1">
    <source>
        <dbReference type="ARBA" id="ARBA00006484"/>
    </source>
</evidence>
<dbReference type="OrthoDB" id="191139at2759"/>
<comment type="similarity">
    <text evidence="1">Belongs to the short-chain dehydrogenases/reductases (SDR) family.</text>
</comment>
<dbReference type="Proteomes" id="UP000663193">
    <property type="component" value="Chromosome 10"/>
</dbReference>
<protein>
    <submittedName>
        <fullName evidence="4">Uncharacterized protein</fullName>
    </submittedName>
</protein>
<evidence type="ECO:0000256" key="3">
    <source>
        <dbReference type="ARBA" id="ARBA00023002"/>
    </source>
</evidence>
<dbReference type="RefSeq" id="XP_001797471.1">
    <property type="nucleotide sequence ID" value="XM_001797419.1"/>
</dbReference>